<organism evidence="1 2">
    <name type="scientific">Trifolium pratense</name>
    <name type="common">Red clover</name>
    <dbReference type="NCBI Taxonomy" id="57577"/>
    <lineage>
        <taxon>Eukaryota</taxon>
        <taxon>Viridiplantae</taxon>
        <taxon>Streptophyta</taxon>
        <taxon>Embryophyta</taxon>
        <taxon>Tracheophyta</taxon>
        <taxon>Spermatophyta</taxon>
        <taxon>Magnoliopsida</taxon>
        <taxon>eudicotyledons</taxon>
        <taxon>Gunneridae</taxon>
        <taxon>Pentapetalae</taxon>
        <taxon>rosids</taxon>
        <taxon>fabids</taxon>
        <taxon>Fabales</taxon>
        <taxon>Fabaceae</taxon>
        <taxon>Papilionoideae</taxon>
        <taxon>50 kb inversion clade</taxon>
        <taxon>NPAAA clade</taxon>
        <taxon>Hologalegina</taxon>
        <taxon>IRL clade</taxon>
        <taxon>Trifolieae</taxon>
        <taxon>Trifolium</taxon>
    </lineage>
</organism>
<reference evidence="1 2" key="2">
    <citation type="journal article" date="2017" name="Front. Plant Sci.">
        <title>Gene Classification and Mining of Molecular Markers Useful in Red Clover (Trifolium pratense) Breeding.</title>
        <authorList>
            <person name="Istvanek J."/>
            <person name="Dluhosova J."/>
            <person name="Dluhos P."/>
            <person name="Patkova L."/>
            <person name="Nedelnik J."/>
            <person name="Repkova J."/>
        </authorList>
    </citation>
    <scope>NUCLEOTIDE SEQUENCE [LARGE SCALE GENOMIC DNA]</scope>
    <source>
        <strain evidence="2">cv. Tatra</strain>
        <tissue evidence="1">Young leaves</tissue>
    </source>
</reference>
<protein>
    <submittedName>
        <fullName evidence="1">Uncharacterized protein</fullName>
    </submittedName>
</protein>
<dbReference type="Proteomes" id="UP000236291">
    <property type="component" value="Unassembled WGS sequence"/>
</dbReference>
<sequence length="72" mass="7512">EVEVEVSEIEKVVAPVPDLSVDNSFEPVEKGDEGVGGDVEPGEVVDSGVGVNDVVAHEQVSDIAPIEKVVDE</sequence>
<name>A0A2K3KPZ0_TRIPR</name>
<dbReference type="AlphaFoldDB" id="A0A2K3KPZ0"/>
<feature type="non-terminal residue" evidence="1">
    <location>
        <position position="1"/>
    </location>
</feature>
<proteinExistence type="predicted"/>
<evidence type="ECO:0000313" key="2">
    <source>
        <dbReference type="Proteomes" id="UP000236291"/>
    </source>
</evidence>
<accession>A0A2K3KPZ0</accession>
<dbReference type="EMBL" id="ASHM01226524">
    <property type="protein sequence ID" value="PNX68358.1"/>
    <property type="molecule type" value="Genomic_DNA"/>
</dbReference>
<feature type="non-terminal residue" evidence="1">
    <location>
        <position position="72"/>
    </location>
</feature>
<evidence type="ECO:0000313" key="1">
    <source>
        <dbReference type="EMBL" id="PNX68358.1"/>
    </source>
</evidence>
<gene>
    <name evidence="1" type="ORF">L195_g063940</name>
</gene>
<reference evidence="1 2" key="1">
    <citation type="journal article" date="2014" name="Am. J. Bot.">
        <title>Genome assembly and annotation for red clover (Trifolium pratense; Fabaceae).</title>
        <authorList>
            <person name="Istvanek J."/>
            <person name="Jaros M."/>
            <person name="Krenek A."/>
            <person name="Repkova J."/>
        </authorList>
    </citation>
    <scope>NUCLEOTIDE SEQUENCE [LARGE SCALE GENOMIC DNA]</scope>
    <source>
        <strain evidence="2">cv. Tatra</strain>
        <tissue evidence="1">Young leaves</tissue>
    </source>
</reference>
<comment type="caution">
    <text evidence="1">The sequence shown here is derived from an EMBL/GenBank/DDBJ whole genome shotgun (WGS) entry which is preliminary data.</text>
</comment>